<dbReference type="Proteomes" id="UP000186156">
    <property type="component" value="Unassembled WGS sequence"/>
</dbReference>
<dbReference type="STRING" id="252246.SAMN05421799_108164"/>
<evidence type="ECO:0000313" key="2">
    <source>
        <dbReference type="Proteomes" id="UP000186156"/>
    </source>
</evidence>
<keyword evidence="2" id="KW-1185">Reference proteome</keyword>
<evidence type="ECO:0000313" key="1">
    <source>
        <dbReference type="EMBL" id="SIS98239.1"/>
    </source>
</evidence>
<gene>
    <name evidence="1" type="ORF">SAMN05421799_108164</name>
</gene>
<organism evidence="1 2">
    <name type="scientific">Alicyclobacillus vulcanalis</name>
    <dbReference type="NCBI Taxonomy" id="252246"/>
    <lineage>
        <taxon>Bacteria</taxon>
        <taxon>Bacillati</taxon>
        <taxon>Bacillota</taxon>
        <taxon>Bacilli</taxon>
        <taxon>Bacillales</taxon>
        <taxon>Alicyclobacillaceae</taxon>
        <taxon>Alicyclobacillus</taxon>
    </lineage>
</organism>
<dbReference type="EMBL" id="FTOO01000008">
    <property type="protein sequence ID" value="SIS98239.1"/>
    <property type="molecule type" value="Genomic_DNA"/>
</dbReference>
<proteinExistence type="predicted"/>
<name>A0A1N7NJ67_9BACL</name>
<reference evidence="2" key="1">
    <citation type="submission" date="2017-01" db="EMBL/GenBank/DDBJ databases">
        <authorList>
            <person name="Varghese N."/>
            <person name="Submissions S."/>
        </authorList>
    </citation>
    <scope>NUCLEOTIDE SEQUENCE [LARGE SCALE GENOMIC DNA]</scope>
    <source>
        <strain evidence="2">DSM 16176</strain>
    </source>
</reference>
<accession>A0A1N7NJ67</accession>
<protein>
    <submittedName>
        <fullName evidence="1">Uncharacterized protein</fullName>
    </submittedName>
</protein>
<dbReference type="AlphaFoldDB" id="A0A1N7NJ67"/>
<sequence length="50" mass="5614">MMHPILYGVKEFAADEKMWAVVGKTYQELGGGIVSVANRLYEGNNRLNDK</sequence>